<dbReference type="Pfam" id="PF02350">
    <property type="entry name" value="Epimerase_2"/>
    <property type="match status" value="1"/>
</dbReference>
<name>A0A1M5J311_9BACT</name>
<feature type="domain" description="UDP-N-acetylglucosamine 2-epimerase" evidence="1">
    <location>
        <begin position="21"/>
        <end position="365"/>
    </location>
</feature>
<dbReference type="EMBL" id="FQUS01000025">
    <property type="protein sequence ID" value="SHG34689.1"/>
    <property type="molecule type" value="Genomic_DNA"/>
</dbReference>
<dbReference type="InterPro" id="IPR029767">
    <property type="entry name" value="WecB-like"/>
</dbReference>
<accession>A0A1M5J311</accession>
<dbReference type="Proteomes" id="UP000184041">
    <property type="component" value="Unassembled WGS sequence"/>
</dbReference>
<dbReference type="PANTHER" id="PTHR43174:SF3">
    <property type="entry name" value="UDP-N-ACETYLGLUCOSAMINE 2-EPIMERASE"/>
    <property type="match status" value="1"/>
</dbReference>
<dbReference type="STRING" id="1194090.SAMN05443144_12549"/>
<dbReference type="PANTHER" id="PTHR43174">
    <property type="entry name" value="UDP-N-ACETYLGLUCOSAMINE 2-EPIMERASE"/>
    <property type="match status" value="1"/>
</dbReference>
<proteinExistence type="predicted"/>
<evidence type="ECO:0000313" key="3">
    <source>
        <dbReference type="Proteomes" id="UP000184041"/>
    </source>
</evidence>
<sequence>MKIGVLTSSRADFGIYLPLLKQLKEDTSIILKIIAFGTHSSFHHGQTIQEIKENGFHNIDTISSLLTNDDEQSIATSYGLTTIKFADYWSSHMFDLVFCLGDRFEMSAAVQAGVPFGITFAHIHGGETTLGAIDNVYRHQITIASELHFTSTQEYAKKVKELIGTNEKIYNVGSLSLDEISKIELVNQEKLRDQFNIPQDDYILATFHPETVGSHQNEKYAKEMASALQSLAEQFIIVITMPNADTAGSLYRREIQKLKESLFPEDIVIVENFGKKNYFSAIRYATLLIGNSSSGIIEAASFGKYAVNVGDRQKGRAQNDNVLNCKFDKGEILETVFKANELGRYQGENIYFKENVADNIVRIIKSYNETL</sequence>
<dbReference type="OrthoDB" id="9803238at2"/>
<dbReference type="InterPro" id="IPR020004">
    <property type="entry name" value="UDP-GlcNAc_Epase"/>
</dbReference>
<gene>
    <name evidence="2" type="ORF">SAMN05443144_12549</name>
</gene>
<dbReference type="InterPro" id="IPR003331">
    <property type="entry name" value="UDP_GlcNAc_Epimerase_2_dom"/>
</dbReference>
<organism evidence="2 3">
    <name type="scientific">Fodinibius roseus</name>
    <dbReference type="NCBI Taxonomy" id="1194090"/>
    <lineage>
        <taxon>Bacteria</taxon>
        <taxon>Pseudomonadati</taxon>
        <taxon>Balneolota</taxon>
        <taxon>Balneolia</taxon>
        <taxon>Balneolales</taxon>
        <taxon>Balneolaceae</taxon>
        <taxon>Fodinibius</taxon>
    </lineage>
</organism>
<dbReference type="SUPFAM" id="SSF53756">
    <property type="entry name" value="UDP-Glycosyltransferase/glycogen phosphorylase"/>
    <property type="match status" value="1"/>
</dbReference>
<dbReference type="NCBIfam" id="TIGR03568">
    <property type="entry name" value="NeuC_NnaA"/>
    <property type="match status" value="1"/>
</dbReference>
<evidence type="ECO:0000313" key="2">
    <source>
        <dbReference type="EMBL" id="SHG34689.1"/>
    </source>
</evidence>
<dbReference type="GO" id="GO:0004553">
    <property type="term" value="F:hydrolase activity, hydrolyzing O-glycosyl compounds"/>
    <property type="evidence" value="ECO:0007669"/>
    <property type="project" value="InterPro"/>
</dbReference>
<evidence type="ECO:0000259" key="1">
    <source>
        <dbReference type="Pfam" id="PF02350"/>
    </source>
</evidence>
<reference evidence="2 3" key="1">
    <citation type="submission" date="2016-11" db="EMBL/GenBank/DDBJ databases">
        <authorList>
            <person name="Jaros S."/>
            <person name="Januszkiewicz K."/>
            <person name="Wedrychowicz H."/>
        </authorList>
    </citation>
    <scope>NUCLEOTIDE SEQUENCE [LARGE SCALE GENOMIC DNA]</scope>
    <source>
        <strain evidence="2 3">DSM 21986</strain>
    </source>
</reference>
<dbReference type="GO" id="GO:0006047">
    <property type="term" value="P:UDP-N-acetylglucosamine metabolic process"/>
    <property type="evidence" value="ECO:0007669"/>
    <property type="project" value="InterPro"/>
</dbReference>
<dbReference type="Gene3D" id="3.40.50.2000">
    <property type="entry name" value="Glycogen Phosphorylase B"/>
    <property type="match status" value="2"/>
</dbReference>
<protein>
    <submittedName>
        <fullName evidence="2">GDP/UDP-N,N'-diacetylbacillosamine 2-epimerase (Hydrolysing)</fullName>
    </submittedName>
</protein>
<dbReference type="AlphaFoldDB" id="A0A1M5J311"/>
<keyword evidence="3" id="KW-1185">Reference proteome</keyword>
<dbReference type="RefSeq" id="WP_073067669.1">
    <property type="nucleotide sequence ID" value="NZ_FQUS01000025.1"/>
</dbReference>